<name>A0A0R3CQJ9_9BRAD</name>
<dbReference type="EMBL" id="LJYF01000009">
    <property type="protein sequence ID" value="KRP99954.1"/>
    <property type="molecule type" value="Genomic_DNA"/>
</dbReference>
<evidence type="ECO:0000313" key="1">
    <source>
        <dbReference type="EMBL" id="KRP99954.1"/>
    </source>
</evidence>
<gene>
    <name evidence="1" type="ORF">AOQ72_12455</name>
</gene>
<organism evidence="1 2">
    <name type="scientific">Bradyrhizobium yuanmingense</name>
    <dbReference type="NCBI Taxonomy" id="108015"/>
    <lineage>
        <taxon>Bacteria</taxon>
        <taxon>Pseudomonadati</taxon>
        <taxon>Pseudomonadota</taxon>
        <taxon>Alphaproteobacteria</taxon>
        <taxon>Hyphomicrobiales</taxon>
        <taxon>Nitrobacteraceae</taxon>
        <taxon>Bradyrhizobium</taxon>
    </lineage>
</organism>
<evidence type="ECO:0008006" key="3">
    <source>
        <dbReference type="Google" id="ProtNLM"/>
    </source>
</evidence>
<sequence length="292" mass="32940">MNRDKKGNKNRWGRFRVDQKWLRPEGGTPSATDEEWSTEEGRGDFVSFVDRLLAEARRKRKPANGIVLPEYALDWSTHDALVRHVRDHHPSIEFVISGVSRDCNGLLGNFVVVSTLYTNSFGERVAATHSRRKHHRWQLDGQQIESYGLQDELSTKCVWWEYLEIGHRIIHMDVFRNRSALTAVICEDLARVDPALSLIRSLGPNLVFALLMDGPQLAFRWPGSYAASLTDDPGSSVLTITCAALIDRSNASRKAAGLKRGPRSIALWRHHLRMGSAAPPYQGTHQLTLLPN</sequence>
<protein>
    <recommendedName>
        <fullName evidence="3">CN hydrolase domain-containing protein</fullName>
    </recommendedName>
</protein>
<dbReference type="STRING" id="108015.GA0061099_101533"/>
<comment type="caution">
    <text evidence="1">The sequence shown here is derived from an EMBL/GenBank/DDBJ whole genome shotgun (WGS) entry which is preliminary data.</text>
</comment>
<evidence type="ECO:0000313" key="2">
    <source>
        <dbReference type="Proteomes" id="UP000051380"/>
    </source>
</evidence>
<reference evidence="1 2" key="1">
    <citation type="submission" date="2015-09" db="EMBL/GenBank/DDBJ databases">
        <title>Draft Genome Sequence of the Strain BR 3267 (Bradyrhizobium yuanmingense) recommended as inoculant for cowpea in Brazil.</title>
        <authorList>
            <person name="Simoes-Araujo J.L."/>
            <person name="Zilli J.E."/>
        </authorList>
    </citation>
    <scope>NUCLEOTIDE SEQUENCE [LARGE SCALE GENOMIC DNA]</scope>
    <source>
        <strain evidence="1 2">BR3267</strain>
    </source>
</reference>
<accession>A0A0R3CQJ9</accession>
<dbReference type="Proteomes" id="UP000051380">
    <property type="component" value="Unassembled WGS sequence"/>
</dbReference>
<dbReference type="AlphaFoldDB" id="A0A0R3CQJ9"/>
<proteinExistence type="predicted"/>